<accession>A0A382Z1A2</accession>
<evidence type="ECO:0000313" key="1">
    <source>
        <dbReference type="EMBL" id="SVD88979.1"/>
    </source>
</evidence>
<dbReference type="AlphaFoldDB" id="A0A382Z1A2"/>
<gene>
    <name evidence="1" type="ORF">METZ01_LOCUS441833</name>
</gene>
<reference evidence="1" key="1">
    <citation type="submission" date="2018-05" db="EMBL/GenBank/DDBJ databases">
        <authorList>
            <person name="Lanie J.A."/>
            <person name="Ng W.-L."/>
            <person name="Kazmierczak K.M."/>
            <person name="Andrzejewski T.M."/>
            <person name="Davidsen T.M."/>
            <person name="Wayne K.J."/>
            <person name="Tettelin H."/>
            <person name="Glass J.I."/>
            <person name="Rusch D."/>
            <person name="Podicherti R."/>
            <person name="Tsui H.-C.T."/>
            <person name="Winkler M.E."/>
        </authorList>
    </citation>
    <scope>NUCLEOTIDE SEQUENCE</scope>
</reference>
<sequence>MKFVRVLYHDDPKPKVFSGRQDWKFCFDWMLDANAEREYTDHEILDIVWEQWNAGSGHESKFFLNLGVRSMMVGDYVHISGDTEGSESCWHECLPFGWRIDVPWEEVMGDKPKDKKGHELTEGEIVKALIEKLDLDSDIQVRVE</sequence>
<organism evidence="1">
    <name type="scientific">marine metagenome</name>
    <dbReference type="NCBI Taxonomy" id="408172"/>
    <lineage>
        <taxon>unclassified sequences</taxon>
        <taxon>metagenomes</taxon>
        <taxon>ecological metagenomes</taxon>
    </lineage>
</organism>
<dbReference type="EMBL" id="UINC01180004">
    <property type="protein sequence ID" value="SVD88979.1"/>
    <property type="molecule type" value="Genomic_DNA"/>
</dbReference>
<protein>
    <submittedName>
        <fullName evidence="1">Uncharacterized protein</fullName>
    </submittedName>
</protein>
<name>A0A382Z1A2_9ZZZZ</name>
<proteinExistence type="predicted"/>